<evidence type="ECO:0000313" key="3">
    <source>
        <dbReference type="Proteomes" id="UP001556367"/>
    </source>
</evidence>
<dbReference type="SUPFAM" id="SSF81383">
    <property type="entry name" value="F-box domain"/>
    <property type="match status" value="1"/>
</dbReference>
<comment type="caution">
    <text evidence="2">The sequence shown here is derived from an EMBL/GenBank/DDBJ whole genome shotgun (WGS) entry which is preliminary data.</text>
</comment>
<feature type="coiled-coil region" evidence="1">
    <location>
        <begin position="36"/>
        <end position="70"/>
    </location>
</feature>
<reference evidence="3" key="1">
    <citation type="submission" date="2024-06" db="EMBL/GenBank/DDBJ databases">
        <title>Multi-omics analyses provide insights into the biosynthesis of the anticancer antibiotic pleurotin in Hohenbuehelia grisea.</title>
        <authorList>
            <person name="Weaver J.A."/>
            <person name="Alberti F."/>
        </authorList>
    </citation>
    <scope>NUCLEOTIDE SEQUENCE [LARGE SCALE GENOMIC DNA]</scope>
    <source>
        <strain evidence="3">T-177</strain>
    </source>
</reference>
<dbReference type="Proteomes" id="UP001556367">
    <property type="component" value="Unassembled WGS sequence"/>
</dbReference>
<proteinExistence type="predicted"/>
<dbReference type="Gene3D" id="1.20.1280.50">
    <property type="match status" value="1"/>
</dbReference>
<dbReference type="EMBL" id="JASNQZ010000011">
    <property type="protein sequence ID" value="KAL0951761.1"/>
    <property type="molecule type" value="Genomic_DNA"/>
</dbReference>
<evidence type="ECO:0008006" key="4">
    <source>
        <dbReference type="Google" id="ProtNLM"/>
    </source>
</evidence>
<accession>A0ABR3J8Z4</accession>
<keyword evidence="3" id="KW-1185">Reference proteome</keyword>
<name>A0ABR3J8Z4_9AGAR</name>
<sequence length="602" mass="67849">MLQNSPFAHLVGTPHRLLREEVRRLDRLLEQPIQHASALDAQIANLQEEMKKLVAERDELKEAIQSHLALKSHAQRLPFEVLATIFIHCLPTAHFPVRSIHEAPLLLGRVCKSWRDASMSTPRLWSAIHIAGFPELQTRSGPYQPNWVGIHQRCLGMQAWLERSGSLPLHISIVASTPSHFMGPPPENSSELVQIARHFCHRWETLSLDCPKKDLMMLGSLGPEDVPVLQTLQLIEAPSSPQNSTIVPPPWTTDVVGDHFIDEIQILHTAPNLHRVTIQFQDTFQPPRPSFRIQWTRLTSLDIKPYDMRFIDVRSPNLIDRDVAIKILSSCSHTLESCCIGLRDMARDVNATSVVVMERLKKLHIHFFGQQDGRLKFFNQLLVPRLVDLGLLSHGFQQHPADDTLPFMEMLQRSSCSLKRLELDLSSEPDNATAVLGCLKELPSLVQLKVKEQLSRWLSADLPGGTERTEILNGTFLGALAFRSEEAHPSEPPRAYGVRSVTGMPTILPALEALEFESHLCPEEALCDLLESRLRSVPRYAVALKQARIHLSAKRRSSYLKTGLFVLQIRSHNLPPVVESPWAGLSPTARTASDIYRCQIFP</sequence>
<evidence type="ECO:0000313" key="2">
    <source>
        <dbReference type="EMBL" id="KAL0951761.1"/>
    </source>
</evidence>
<organism evidence="2 3">
    <name type="scientific">Hohenbuehelia grisea</name>
    <dbReference type="NCBI Taxonomy" id="104357"/>
    <lineage>
        <taxon>Eukaryota</taxon>
        <taxon>Fungi</taxon>
        <taxon>Dikarya</taxon>
        <taxon>Basidiomycota</taxon>
        <taxon>Agaricomycotina</taxon>
        <taxon>Agaricomycetes</taxon>
        <taxon>Agaricomycetidae</taxon>
        <taxon>Agaricales</taxon>
        <taxon>Pleurotineae</taxon>
        <taxon>Pleurotaceae</taxon>
        <taxon>Hohenbuehelia</taxon>
    </lineage>
</organism>
<keyword evidence="1" id="KW-0175">Coiled coil</keyword>
<gene>
    <name evidence="2" type="ORF">HGRIS_008433</name>
</gene>
<evidence type="ECO:0000256" key="1">
    <source>
        <dbReference type="SAM" id="Coils"/>
    </source>
</evidence>
<protein>
    <recommendedName>
        <fullName evidence="4">F-box domain-containing protein</fullName>
    </recommendedName>
</protein>
<dbReference type="InterPro" id="IPR036047">
    <property type="entry name" value="F-box-like_dom_sf"/>
</dbReference>